<evidence type="ECO:0000313" key="2">
    <source>
        <dbReference type="Proteomes" id="UP000609651"/>
    </source>
</evidence>
<comment type="caution">
    <text evidence="1">The sequence shown here is derived from an EMBL/GenBank/DDBJ whole genome shotgun (WGS) entry which is preliminary data.</text>
</comment>
<dbReference type="Gene3D" id="3.30.420.240">
    <property type="match status" value="1"/>
</dbReference>
<sequence>MNAAPPNIIEAANDPALFGNYLDGDPASWRRWRAILRAVFGVRPFLPGDRGILKCVASRDADRMPADGFSSSMFVCGRRSGKSRVAGLVAAYEAALGGHEAKLSSGERGVVAVLAPTKSQARIVKGYVRAAFKSPMLAALIERETATGFDLKSGISVEILTGDPKTVRGYTLVAAVVDELAFFGLDAESKVRSADELLRSLRPGLATTGGRLLCITTPYSRSGAAWNLYKKHYGQNDSATLVVNAASRVLNPTLPQSVVSEALAEDRAAAEAEFLARFRDDVAQFVPRSLVENLVDASRTGRPRQNGVKYFCFVDISGGRADDATAAIAHRDRSGEVVIDQLARVRPPFSPAAVCGQFSTLAKSYGCLSVTGDNYGAEFVAAAFRGNGVQYTRCRFPKAELYVALLPRLCSAGVVLPPDDALLDQFAALERKTRSGGRDAIDHPNGGHDDLVNSVAGVVSIAADPRQRRSSIIGAGSDSAGRWSFSGTAGDRAALPEYPRGSLEAALVNGSKINFRPPA</sequence>
<organism evidence="1 2">
    <name type="scientific">Alienimonas chondri</name>
    <dbReference type="NCBI Taxonomy" id="2681879"/>
    <lineage>
        <taxon>Bacteria</taxon>
        <taxon>Pseudomonadati</taxon>
        <taxon>Planctomycetota</taxon>
        <taxon>Planctomycetia</taxon>
        <taxon>Planctomycetales</taxon>
        <taxon>Planctomycetaceae</taxon>
        <taxon>Alienimonas</taxon>
    </lineage>
</organism>
<proteinExistence type="predicted"/>
<dbReference type="Proteomes" id="UP000609651">
    <property type="component" value="Unassembled WGS sequence"/>
</dbReference>
<accession>A0ABX1VFV0</accession>
<reference evidence="1 2" key="1">
    <citation type="journal article" date="2020" name="Syst. Appl. Microbiol.">
        <title>Alienimonas chondri sp. nov., a novel planctomycete isolated from the biofilm of the red alga Chondrus crispus.</title>
        <authorList>
            <person name="Vitorino I."/>
            <person name="Albuquerque L."/>
            <person name="Wiegand S."/>
            <person name="Kallscheuer N."/>
            <person name="da Costa M.S."/>
            <person name="Lobo-da-Cunha A."/>
            <person name="Jogler C."/>
            <person name="Lage O.M."/>
        </authorList>
    </citation>
    <scope>NUCLEOTIDE SEQUENCE [LARGE SCALE GENOMIC DNA]</scope>
    <source>
        <strain evidence="1 2">LzC2</strain>
    </source>
</reference>
<name>A0ABX1VFV0_9PLAN</name>
<dbReference type="InterPro" id="IPR027417">
    <property type="entry name" value="P-loop_NTPase"/>
</dbReference>
<keyword evidence="2" id="KW-1185">Reference proteome</keyword>
<protein>
    <recommendedName>
        <fullName evidence="3">Terminase</fullName>
    </recommendedName>
</protein>
<dbReference type="RefSeq" id="WP_171186874.1">
    <property type="nucleotide sequence ID" value="NZ_WTPX01000063.1"/>
</dbReference>
<dbReference type="EMBL" id="WTPX01000063">
    <property type="protein sequence ID" value="NNJ26147.1"/>
    <property type="molecule type" value="Genomic_DNA"/>
</dbReference>
<gene>
    <name evidence="1" type="ORF">LzC2_22270</name>
</gene>
<dbReference type="Gene3D" id="3.40.50.300">
    <property type="entry name" value="P-loop containing nucleotide triphosphate hydrolases"/>
    <property type="match status" value="1"/>
</dbReference>
<evidence type="ECO:0008006" key="3">
    <source>
        <dbReference type="Google" id="ProtNLM"/>
    </source>
</evidence>
<evidence type="ECO:0000313" key="1">
    <source>
        <dbReference type="EMBL" id="NNJ26147.1"/>
    </source>
</evidence>